<dbReference type="GO" id="GO:0003677">
    <property type="term" value="F:DNA binding"/>
    <property type="evidence" value="ECO:0007669"/>
    <property type="project" value="UniProtKB-KW"/>
</dbReference>
<organism evidence="5 6">
    <name type="scientific">Celeribacter ethanolicus</name>
    <dbReference type="NCBI Taxonomy" id="1758178"/>
    <lineage>
        <taxon>Bacteria</taxon>
        <taxon>Pseudomonadati</taxon>
        <taxon>Pseudomonadota</taxon>
        <taxon>Alphaproteobacteria</taxon>
        <taxon>Rhodobacterales</taxon>
        <taxon>Roseobacteraceae</taxon>
        <taxon>Celeribacter</taxon>
    </lineage>
</organism>
<protein>
    <recommendedName>
        <fullName evidence="4">HTH luxR-type domain-containing protein</fullName>
    </recommendedName>
</protein>
<keyword evidence="6" id="KW-1185">Reference proteome</keyword>
<dbReference type="PROSITE" id="PS50043">
    <property type="entry name" value="HTH_LUXR_2"/>
    <property type="match status" value="1"/>
</dbReference>
<dbReference type="PANTHER" id="PTHR44688">
    <property type="entry name" value="DNA-BINDING TRANSCRIPTIONAL ACTIVATOR DEVR_DOSR"/>
    <property type="match status" value="1"/>
</dbReference>
<gene>
    <name evidence="5" type="ORF">CEW89_12155</name>
</gene>
<sequence length="260" mass="27906">MGQGSHEDTEGAQVSNVLTMVEACLDACGSERFGQVFSELAEQSGARQVMIFDLSGSQACCLLSRNFSRERLGEVLAEAYLEGGFREDPLLPVLTALSPGQRKLVHVRVRDSDMSESYRQRFFSTPGLSGKLAVLAVGEERRIIVNFYLAAQGEGGGPEAALASLAAKIALMHFEGLSRTGPPPALDVLSARERQVCLGMLDGKKAELIALELSVSPETIATYRKRAYAKLGISSKGALFALCRQGAAVRGSGERHEQTL</sequence>
<dbReference type="GO" id="GO:0006355">
    <property type="term" value="P:regulation of DNA-templated transcription"/>
    <property type="evidence" value="ECO:0007669"/>
    <property type="project" value="InterPro"/>
</dbReference>
<dbReference type="KEGG" id="ceh:CEW89_12155"/>
<reference evidence="5 6" key="1">
    <citation type="submission" date="2017-06" db="EMBL/GenBank/DDBJ databases">
        <title>Celeribacter sp. TSPH2 complete genome sequence.</title>
        <authorList>
            <person name="Woo J.-H."/>
            <person name="Kim H.-S."/>
        </authorList>
    </citation>
    <scope>NUCLEOTIDE SEQUENCE [LARGE SCALE GENOMIC DNA]</scope>
    <source>
        <strain evidence="5 6">TSPH2</strain>
    </source>
</reference>
<keyword evidence="2" id="KW-0238">DNA-binding</keyword>
<dbReference type="Proteomes" id="UP000217935">
    <property type="component" value="Chromosome"/>
</dbReference>
<evidence type="ECO:0000313" key="5">
    <source>
        <dbReference type="EMBL" id="ATG48251.1"/>
    </source>
</evidence>
<evidence type="ECO:0000256" key="1">
    <source>
        <dbReference type="ARBA" id="ARBA00023015"/>
    </source>
</evidence>
<dbReference type="Pfam" id="PF00196">
    <property type="entry name" value="GerE"/>
    <property type="match status" value="1"/>
</dbReference>
<dbReference type="Gene3D" id="1.10.10.10">
    <property type="entry name" value="Winged helix-like DNA-binding domain superfamily/Winged helix DNA-binding domain"/>
    <property type="match status" value="1"/>
</dbReference>
<keyword evidence="3" id="KW-0804">Transcription</keyword>
<evidence type="ECO:0000256" key="2">
    <source>
        <dbReference type="ARBA" id="ARBA00023125"/>
    </source>
</evidence>
<evidence type="ECO:0000259" key="4">
    <source>
        <dbReference type="PROSITE" id="PS50043"/>
    </source>
</evidence>
<dbReference type="InterPro" id="IPR000792">
    <property type="entry name" value="Tscrpt_reg_LuxR_C"/>
</dbReference>
<dbReference type="STRING" id="1758178.GCA_001550095_00411"/>
<dbReference type="InterPro" id="IPR036388">
    <property type="entry name" value="WH-like_DNA-bd_sf"/>
</dbReference>
<dbReference type="PANTHER" id="PTHR44688:SF16">
    <property type="entry name" value="DNA-BINDING TRANSCRIPTIONAL ACTIVATOR DEVR_DOSR"/>
    <property type="match status" value="1"/>
</dbReference>
<name>A0A291GDI4_9RHOB</name>
<dbReference type="SMART" id="SM00421">
    <property type="entry name" value="HTH_LUXR"/>
    <property type="match status" value="1"/>
</dbReference>
<feature type="domain" description="HTH luxR-type" evidence="4">
    <location>
        <begin position="182"/>
        <end position="247"/>
    </location>
</feature>
<dbReference type="PROSITE" id="PS00622">
    <property type="entry name" value="HTH_LUXR_1"/>
    <property type="match status" value="1"/>
</dbReference>
<dbReference type="AlphaFoldDB" id="A0A291GDI4"/>
<evidence type="ECO:0000256" key="3">
    <source>
        <dbReference type="ARBA" id="ARBA00023163"/>
    </source>
</evidence>
<accession>A0A291GDI4</accession>
<dbReference type="CDD" id="cd06170">
    <property type="entry name" value="LuxR_C_like"/>
    <property type="match status" value="1"/>
</dbReference>
<dbReference type="PRINTS" id="PR00038">
    <property type="entry name" value="HTHLUXR"/>
</dbReference>
<dbReference type="InterPro" id="IPR016032">
    <property type="entry name" value="Sig_transdc_resp-reg_C-effctor"/>
</dbReference>
<keyword evidence="1" id="KW-0805">Transcription regulation</keyword>
<dbReference type="SUPFAM" id="SSF46894">
    <property type="entry name" value="C-terminal effector domain of the bipartite response regulators"/>
    <property type="match status" value="1"/>
</dbReference>
<dbReference type="EMBL" id="CP022196">
    <property type="protein sequence ID" value="ATG48251.1"/>
    <property type="molecule type" value="Genomic_DNA"/>
</dbReference>
<evidence type="ECO:0000313" key="6">
    <source>
        <dbReference type="Proteomes" id="UP000217935"/>
    </source>
</evidence>
<proteinExistence type="predicted"/>